<evidence type="ECO:0000256" key="4">
    <source>
        <dbReference type="SAM" id="MobiDB-lite"/>
    </source>
</evidence>
<dbReference type="Pfam" id="PF02518">
    <property type="entry name" value="HATPase_c"/>
    <property type="match status" value="1"/>
</dbReference>
<comment type="catalytic activity">
    <reaction evidence="1">
        <text>ATP + protein L-histidine = ADP + protein N-phospho-L-histidine.</text>
        <dbReference type="EC" id="2.7.13.3"/>
    </reaction>
</comment>
<dbReference type="InterPro" id="IPR036097">
    <property type="entry name" value="HisK_dim/P_sf"/>
</dbReference>
<dbReference type="InterPro" id="IPR005467">
    <property type="entry name" value="His_kinase_dom"/>
</dbReference>
<name>A0ABX9JMJ4_9BACT</name>
<dbReference type="PROSITE" id="PS50109">
    <property type="entry name" value="HIS_KIN"/>
    <property type="match status" value="1"/>
</dbReference>
<feature type="region of interest" description="Disordered" evidence="4">
    <location>
        <begin position="1"/>
        <end position="35"/>
    </location>
</feature>
<evidence type="ECO:0000256" key="2">
    <source>
        <dbReference type="ARBA" id="ARBA00012438"/>
    </source>
</evidence>
<dbReference type="Gene3D" id="1.10.287.130">
    <property type="match status" value="1"/>
</dbReference>
<dbReference type="InterPro" id="IPR004358">
    <property type="entry name" value="Sig_transdc_His_kin-like_C"/>
</dbReference>
<evidence type="ECO:0000313" key="6">
    <source>
        <dbReference type="EMBL" id="REG22545.1"/>
    </source>
</evidence>
<keyword evidence="7" id="KW-1185">Reference proteome</keyword>
<dbReference type="Pfam" id="PF00512">
    <property type="entry name" value="HisKA"/>
    <property type="match status" value="1"/>
</dbReference>
<evidence type="ECO:0000313" key="7">
    <source>
        <dbReference type="Proteomes" id="UP000256345"/>
    </source>
</evidence>
<dbReference type="PANTHER" id="PTHR43065:SF50">
    <property type="entry name" value="HISTIDINE KINASE"/>
    <property type="match status" value="1"/>
</dbReference>
<dbReference type="SUPFAM" id="SSF47384">
    <property type="entry name" value="Homodimeric domain of signal transducing histidine kinase"/>
    <property type="match status" value="1"/>
</dbReference>
<dbReference type="SUPFAM" id="SSF55781">
    <property type="entry name" value="GAF domain-like"/>
    <property type="match status" value="1"/>
</dbReference>
<dbReference type="SMART" id="SM00091">
    <property type="entry name" value="PAS"/>
    <property type="match status" value="1"/>
</dbReference>
<keyword evidence="3" id="KW-0597">Phosphoprotein</keyword>
<dbReference type="SUPFAM" id="SSF55785">
    <property type="entry name" value="PYP-like sensor domain (PAS domain)"/>
    <property type="match status" value="1"/>
</dbReference>
<dbReference type="EMBL" id="QUMU01000019">
    <property type="protein sequence ID" value="REG22545.1"/>
    <property type="molecule type" value="Genomic_DNA"/>
</dbReference>
<feature type="domain" description="Histidine kinase" evidence="5">
    <location>
        <begin position="359"/>
        <end position="582"/>
    </location>
</feature>
<dbReference type="SMART" id="SM00388">
    <property type="entry name" value="HisKA"/>
    <property type="match status" value="1"/>
</dbReference>
<dbReference type="Gene3D" id="3.30.565.10">
    <property type="entry name" value="Histidine kinase-like ATPase, C-terminal domain"/>
    <property type="match status" value="1"/>
</dbReference>
<dbReference type="EC" id="2.7.13.3" evidence="2"/>
<reference evidence="6 7" key="1">
    <citation type="submission" date="2018-08" db="EMBL/GenBank/DDBJ databases">
        <title>Genomic Encyclopedia of Archaeal and Bacterial Type Strains, Phase II (KMG-II): from individual species to whole genera.</title>
        <authorList>
            <person name="Goeker M."/>
        </authorList>
    </citation>
    <scope>NUCLEOTIDE SEQUENCE [LARGE SCALE GENOMIC DNA]</scope>
    <source>
        <strain evidence="6 7">DSM 2261</strain>
    </source>
</reference>
<dbReference type="InterPro" id="IPR036890">
    <property type="entry name" value="HATPase_C_sf"/>
</dbReference>
<dbReference type="PANTHER" id="PTHR43065">
    <property type="entry name" value="SENSOR HISTIDINE KINASE"/>
    <property type="match status" value="1"/>
</dbReference>
<dbReference type="PRINTS" id="PR00344">
    <property type="entry name" value="BCTRLSENSOR"/>
</dbReference>
<dbReference type="CDD" id="cd00130">
    <property type="entry name" value="PAS"/>
    <property type="match status" value="1"/>
</dbReference>
<evidence type="ECO:0000259" key="5">
    <source>
        <dbReference type="PROSITE" id="PS50109"/>
    </source>
</evidence>
<dbReference type="InterPro" id="IPR003594">
    <property type="entry name" value="HATPase_dom"/>
</dbReference>
<evidence type="ECO:0000256" key="1">
    <source>
        <dbReference type="ARBA" id="ARBA00000085"/>
    </source>
</evidence>
<dbReference type="CDD" id="cd00082">
    <property type="entry name" value="HisKA"/>
    <property type="match status" value="1"/>
</dbReference>
<dbReference type="InterPro" id="IPR029016">
    <property type="entry name" value="GAF-like_dom_sf"/>
</dbReference>
<dbReference type="NCBIfam" id="TIGR00229">
    <property type="entry name" value="sensory_box"/>
    <property type="match status" value="1"/>
</dbReference>
<dbReference type="InterPro" id="IPR003661">
    <property type="entry name" value="HisK_dim/P_dom"/>
</dbReference>
<dbReference type="SMART" id="SM00387">
    <property type="entry name" value="HATPase_c"/>
    <property type="match status" value="1"/>
</dbReference>
<comment type="caution">
    <text evidence="6">The sequence shown here is derived from an EMBL/GenBank/DDBJ whole genome shotgun (WGS) entry which is preliminary data.</text>
</comment>
<dbReference type="Pfam" id="PF13188">
    <property type="entry name" value="PAS_8"/>
    <property type="match status" value="1"/>
</dbReference>
<dbReference type="Pfam" id="PF13185">
    <property type="entry name" value="GAF_2"/>
    <property type="match status" value="1"/>
</dbReference>
<protein>
    <recommendedName>
        <fullName evidence="2">histidine kinase</fullName>
        <ecNumber evidence="2">2.7.13.3</ecNumber>
    </recommendedName>
</protein>
<dbReference type="InterPro" id="IPR000014">
    <property type="entry name" value="PAS"/>
</dbReference>
<sequence>MSEVRYQIPRSREEREQVSGRMEWPNHPWRAGKGDPASELRASHLLLQALTEVQTEFIQGSEVPQLFDKLLSVLLKLTGSEYGFIGEVLRTPEGTPLLRTHAITNIAWTQELREFYARQAPQGMEFTNLQTLFGAVMTSGEPVVSNAPAVDSRRGGLPEGHPPLRGFLGLPFHSATELVGMVGIANRPGGYDEGVIAFLQPLLATCCAILQGVRSERRRRQAEEDQRRSAESFRTLIERSPEAIIIHREGAVVFANPAAAGLLGHACGKSLRGRPIAELVRPGSEAGLTDPSPVSAPHEVLFRHPEGRRVLGEVVTIPLLFDGQPATVSIARDITERRQVQEKLMASERMASLGTLAAGVAHEINNPLSYLLSNLRFVDDELSGMAGEGEGLAGERGREVREALKEALSGSQRVVDIVKDLKTFSRGSDERRGPVDIQAVLDLCGNMAWSEIRHRARLVKDYGGVPPVHANESRLGQLFLNLFINAAQAIPHGDVEGNEIHVSTRCEEEHVVVEVRDTGVGIPEENLGKLFNAFFTTKPVGVGTGLGLSICHGIITELGGRIAVNSEPGKGTTFQVFLPVGEAISPLPPGEGRGEGVG</sequence>
<dbReference type="Proteomes" id="UP000256345">
    <property type="component" value="Unassembled WGS sequence"/>
</dbReference>
<dbReference type="Gene3D" id="3.30.450.20">
    <property type="entry name" value="PAS domain"/>
    <property type="match status" value="1"/>
</dbReference>
<dbReference type="RefSeq" id="WP_245682598.1">
    <property type="nucleotide sequence ID" value="NZ_CP011509.1"/>
</dbReference>
<evidence type="ECO:0000256" key="3">
    <source>
        <dbReference type="ARBA" id="ARBA00022553"/>
    </source>
</evidence>
<accession>A0ABX9JMJ4</accession>
<dbReference type="Gene3D" id="3.30.450.40">
    <property type="match status" value="1"/>
</dbReference>
<proteinExistence type="predicted"/>
<gene>
    <name evidence="6" type="ORF">ATI61_11975</name>
</gene>
<organism evidence="6 7">
    <name type="scientific">Archangium gephyra</name>
    <dbReference type="NCBI Taxonomy" id="48"/>
    <lineage>
        <taxon>Bacteria</taxon>
        <taxon>Pseudomonadati</taxon>
        <taxon>Myxococcota</taxon>
        <taxon>Myxococcia</taxon>
        <taxon>Myxococcales</taxon>
        <taxon>Cystobacterineae</taxon>
        <taxon>Archangiaceae</taxon>
        <taxon>Archangium</taxon>
    </lineage>
</organism>
<dbReference type="InterPro" id="IPR035965">
    <property type="entry name" value="PAS-like_dom_sf"/>
</dbReference>
<dbReference type="InterPro" id="IPR003018">
    <property type="entry name" value="GAF"/>
</dbReference>
<dbReference type="SUPFAM" id="SSF55874">
    <property type="entry name" value="ATPase domain of HSP90 chaperone/DNA topoisomerase II/histidine kinase"/>
    <property type="match status" value="1"/>
</dbReference>